<dbReference type="Gene3D" id="3.30.70.330">
    <property type="match status" value="1"/>
</dbReference>
<evidence type="ECO:0000256" key="2">
    <source>
        <dbReference type="SAM" id="Phobius"/>
    </source>
</evidence>
<dbReference type="Gene3D" id="2.10.50.10">
    <property type="entry name" value="Tumor Necrosis Factor Receptor, subunit A, domain 2"/>
    <property type="match status" value="3"/>
</dbReference>
<keyword evidence="6" id="KW-1185">Reference proteome</keyword>
<organism evidence="5 6">
    <name type="scientific">Triparma laevis f. longispina</name>
    <dbReference type="NCBI Taxonomy" id="1714387"/>
    <lineage>
        <taxon>Eukaryota</taxon>
        <taxon>Sar</taxon>
        <taxon>Stramenopiles</taxon>
        <taxon>Ochrophyta</taxon>
        <taxon>Bolidophyceae</taxon>
        <taxon>Parmales</taxon>
        <taxon>Triparmaceae</taxon>
        <taxon>Triparma</taxon>
    </lineage>
</organism>
<dbReference type="InterPro" id="IPR009030">
    <property type="entry name" value="Growth_fac_rcpt_cys_sf"/>
</dbReference>
<dbReference type="EMBL" id="BRXW01000103">
    <property type="protein sequence ID" value="GMI06712.1"/>
    <property type="molecule type" value="Genomic_DNA"/>
</dbReference>
<dbReference type="PROSITE" id="PS01159">
    <property type="entry name" value="WW_DOMAIN_1"/>
    <property type="match status" value="1"/>
</dbReference>
<feature type="region of interest" description="Disordered" evidence="1">
    <location>
        <begin position="1400"/>
        <end position="1442"/>
    </location>
</feature>
<feature type="signal peptide" evidence="3">
    <location>
        <begin position="1"/>
        <end position="19"/>
    </location>
</feature>
<dbReference type="InterPro" id="IPR011641">
    <property type="entry name" value="Tyr-kin_ephrin_A/B_rcpt-like"/>
</dbReference>
<accession>A0A9W7CHQ9</accession>
<gene>
    <name evidence="5" type="ORF">TrLO_g620</name>
</gene>
<dbReference type="PANTHER" id="PTHR11319">
    <property type="entry name" value="G PROTEIN-COUPLED RECEPTOR-RELATED"/>
    <property type="match status" value="1"/>
</dbReference>
<dbReference type="GO" id="GO:0003676">
    <property type="term" value="F:nucleic acid binding"/>
    <property type="evidence" value="ECO:0007669"/>
    <property type="project" value="InterPro"/>
</dbReference>
<comment type="caution">
    <text evidence="5">The sequence shown here is derived from an EMBL/GenBank/DDBJ whole genome shotgun (WGS) entry which is preliminary data.</text>
</comment>
<dbReference type="InterPro" id="IPR012677">
    <property type="entry name" value="Nucleotide-bd_a/b_plait_sf"/>
</dbReference>
<dbReference type="Pfam" id="PF07699">
    <property type="entry name" value="Ephrin_rec_like"/>
    <property type="match status" value="1"/>
</dbReference>
<evidence type="ECO:0000313" key="6">
    <source>
        <dbReference type="Proteomes" id="UP001165122"/>
    </source>
</evidence>
<keyword evidence="2" id="KW-0812">Transmembrane</keyword>
<feature type="chain" id="PRO_5040729781" description="WW domain-containing protein" evidence="3">
    <location>
        <begin position="20"/>
        <end position="1635"/>
    </location>
</feature>
<dbReference type="PROSITE" id="PS50020">
    <property type="entry name" value="WW_DOMAIN_2"/>
    <property type="match status" value="1"/>
</dbReference>
<feature type="transmembrane region" description="Helical" evidence="2">
    <location>
        <begin position="839"/>
        <end position="861"/>
    </location>
</feature>
<dbReference type="Proteomes" id="UP001165122">
    <property type="component" value="Unassembled WGS sequence"/>
</dbReference>
<dbReference type="PANTHER" id="PTHR11319:SF35">
    <property type="entry name" value="OUTER MEMBRANE PROTEIN PMPC-RELATED"/>
    <property type="match status" value="1"/>
</dbReference>
<keyword evidence="2" id="KW-0472">Membrane</keyword>
<feature type="transmembrane region" description="Helical" evidence="2">
    <location>
        <begin position="1011"/>
        <end position="1031"/>
    </location>
</feature>
<keyword evidence="3" id="KW-0732">Signal</keyword>
<evidence type="ECO:0000256" key="3">
    <source>
        <dbReference type="SAM" id="SignalP"/>
    </source>
</evidence>
<dbReference type="OrthoDB" id="5950997at2759"/>
<evidence type="ECO:0000259" key="4">
    <source>
        <dbReference type="PROSITE" id="PS50020"/>
    </source>
</evidence>
<feature type="transmembrane region" description="Helical" evidence="2">
    <location>
        <begin position="1075"/>
        <end position="1096"/>
    </location>
</feature>
<protein>
    <recommendedName>
        <fullName evidence="4">WW domain-containing protein</fullName>
    </recommendedName>
</protein>
<feature type="transmembrane region" description="Helical" evidence="2">
    <location>
        <begin position="815"/>
        <end position="833"/>
    </location>
</feature>
<keyword evidence="2" id="KW-1133">Transmembrane helix</keyword>
<feature type="compositionally biased region" description="Polar residues" evidence="1">
    <location>
        <begin position="1417"/>
        <end position="1429"/>
    </location>
</feature>
<dbReference type="InterPro" id="IPR001202">
    <property type="entry name" value="WW_dom"/>
</dbReference>
<dbReference type="SUPFAM" id="SSF57184">
    <property type="entry name" value="Growth factor receptor domain"/>
    <property type="match status" value="2"/>
</dbReference>
<proteinExistence type="predicted"/>
<dbReference type="InterPro" id="IPR035979">
    <property type="entry name" value="RBD_domain_sf"/>
</dbReference>
<feature type="transmembrane region" description="Helical" evidence="2">
    <location>
        <begin position="1043"/>
        <end position="1063"/>
    </location>
</feature>
<reference evidence="6" key="1">
    <citation type="journal article" date="2023" name="Commun. Biol.">
        <title>Genome analysis of Parmales, the sister group of diatoms, reveals the evolutionary specialization of diatoms from phago-mixotrophs to photoautotrophs.</title>
        <authorList>
            <person name="Ban H."/>
            <person name="Sato S."/>
            <person name="Yoshikawa S."/>
            <person name="Yamada K."/>
            <person name="Nakamura Y."/>
            <person name="Ichinomiya M."/>
            <person name="Sato N."/>
            <person name="Blanc-Mathieu R."/>
            <person name="Endo H."/>
            <person name="Kuwata A."/>
            <person name="Ogata H."/>
        </authorList>
    </citation>
    <scope>NUCLEOTIDE SEQUENCE [LARGE SCALE GENOMIC DNA]</scope>
    <source>
        <strain evidence="6">NIES 3700</strain>
    </source>
</reference>
<feature type="transmembrane region" description="Helical" evidence="2">
    <location>
        <begin position="873"/>
        <end position="897"/>
    </location>
</feature>
<dbReference type="SUPFAM" id="SSF54928">
    <property type="entry name" value="RNA-binding domain, RBD"/>
    <property type="match status" value="1"/>
</dbReference>
<sequence>MWRVLLLLLICSITRCSLADTCLAGKFCASEFLLVNKCENCPSGSYCPGQTVNLNSRCWGEEDQRTDSNNAPKIPCDAGTFSDVSQESCTTCPTGKYSGSKTASNCLTCAEGKKRVNHATEDESVACQNCAAGKFSAASKNDCGDCAIGKYSGSGTASCTACLEGKKLVESATEDESVACQNCAAGKFSAASKNDCGDCAIGKYSGSEKASCTACAAGKKCVERETGEESVACLECVKGKFSAVSQNDCAICPAGTYADNTGLATCKVCPKGSYNPYIGDDEGKHDAEDDCVKCSPGYHLSGDGTDATKHASEDNCEKCAGGKFSNMGENGLGSDNCISCTNLTDFAPDGSDKCTACIPGYVCNLDGTRHVCPSGTYSDGDDSECQNCPKGYECKGGTNKIHCPTGKFQNVTSQSKCKNCEPGKYQPISAQESCVDCEAGSFCPERSENMIKCEGEGLFCPPEAFKPRVPLKGYYTTPIDITEKRTSEEKCEEGNSCVGGVKKFCPAGTFAKSGKDHCTTCPDFQESEDGASECYCQPGFVNSTDPTGKLLCLCPAGKRLSEGSCVLCPSGSFKEEISNANSCKSCDQKAVPGSFSSYVHIRRAKNMSEDGWEPVDKTACSCDRQYYFIQDLNDGDFIGWCEQCPENTDCDEAGLNITTLPVSPGYWRSSTESHIIVQCYTPAACIQTNGEQCRYGHHGPICNVCDQGWAKSITGACEACENGSDMPSEMFALLVVVGICAVLACVVAVKKMMSGQMSAANELQRARHDNKSWIKRMRTTFKIFSSFYQVTSQFEDTLNVRFPENFENFMRKMKGFVTLDFIKVAKVGCLVEVDFYKKLLVMTLGPIALSVALLLATAILSRLVKTKEIRANVIENASAIFLSITYIVFAGVSTTILDTYNCKTYGDELTEYMVSDQSLACDTPAHETYLTYASAMIFVYPVGIPLLYFGLLWMDRKHLRVQKLREENPSLLKTSFLWDEYQDSYWWFEVFDCVRRLSQTGLLIFMFRGRISQIVVAIIMSVIYLGLVIHWKPYAKWSDNQLAIISQGAIFFTLFSALLTKIDDNEKDSYDTRKFGYLLILVNMLVICTFLLQILVKPWRIFVVKLGRTHKHGGVLRGPPEDPSWQVFHDYWDWLVDSNVDDAGWDEMTPRQFRMSKKQGKKWLEKTGAVGNWRCSSGNGPIDQLRVSFPLEAEYADVVNYALKDEHLPEGSFGSEIVEKKCLLRINDDQSVDEYILIKPCYFFWKYDFFTRRFVKRNEHSYDILRKSLTWKQEGKYGSQTNKLAFRADIVLDGIRIESLQGGERCKITRIVMVDFDSNLLPDDMMQRLIGSRWLRATVDEYFLLSREKEKVDVGLRDPLTKVLGSTVGKRASSILSVGSTVGKRASSVLSAVRRRTNFGKTTSSGGTSGDIDIEMSNRSSDFTVNNPMSGGGSGGKKNKKSQLPFGVGVNPNYDMSYFSDSRSRLHRSKARRTRFLASNISAAQTLVRKAVPQALGWNGSNLSRHGEDWIVRVEGESGDFYYEHEETGKTQWEVPKGVEGKVTRVLGVWGMIAIEQLEEGGGKEQIVAEVTEFCKELGKMEELFVPEKGDRGAGTVFVKYEEAEVAKKAKASLEGEGYSVTFKGEEWYRTAWWG</sequence>
<evidence type="ECO:0000256" key="1">
    <source>
        <dbReference type="SAM" id="MobiDB-lite"/>
    </source>
</evidence>
<feature type="transmembrane region" description="Helical" evidence="2">
    <location>
        <begin position="730"/>
        <end position="749"/>
    </location>
</feature>
<evidence type="ECO:0000313" key="5">
    <source>
        <dbReference type="EMBL" id="GMI06712.1"/>
    </source>
</evidence>
<feature type="transmembrane region" description="Helical" evidence="2">
    <location>
        <begin position="932"/>
        <end position="954"/>
    </location>
</feature>
<name>A0A9W7CHQ9_9STRA</name>
<dbReference type="SMART" id="SM01411">
    <property type="entry name" value="Ephrin_rec_like"/>
    <property type="match status" value="10"/>
</dbReference>
<feature type="domain" description="WW" evidence="4">
    <location>
        <begin position="1510"/>
        <end position="1538"/>
    </location>
</feature>